<dbReference type="InterPro" id="IPR029475">
    <property type="entry name" value="DUF6807"/>
</dbReference>
<feature type="region of interest" description="Disordered" evidence="1">
    <location>
        <begin position="423"/>
        <end position="442"/>
    </location>
</feature>
<organism evidence="3 4">
    <name type="scientific">Chitinophaga defluvii</name>
    <dbReference type="NCBI Taxonomy" id="3163343"/>
    <lineage>
        <taxon>Bacteria</taxon>
        <taxon>Pseudomonadati</taxon>
        <taxon>Bacteroidota</taxon>
        <taxon>Chitinophagia</taxon>
        <taxon>Chitinophagales</taxon>
        <taxon>Chitinophagaceae</taxon>
        <taxon>Chitinophaga</taxon>
    </lineage>
</organism>
<dbReference type="Pfam" id="PF14100">
    <property type="entry name" value="DUF6807"/>
    <property type="match status" value="1"/>
</dbReference>
<protein>
    <submittedName>
        <fullName evidence="3">PmoA family protein</fullName>
    </submittedName>
</protein>
<evidence type="ECO:0000256" key="1">
    <source>
        <dbReference type="SAM" id="MobiDB-lite"/>
    </source>
</evidence>
<reference evidence="3 4" key="1">
    <citation type="submission" date="2024-06" db="EMBL/GenBank/DDBJ databases">
        <title>Chitinophaga defluvii sp. nov., isolated from municipal sewage.</title>
        <authorList>
            <person name="Zhang L."/>
        </authorList>
    </citation>
    <scope>NUCLEOTIDE SEQUENCE [LARGE SCALE GENOMIC DNA]</scope>
    <source>
        <strain evidence="3 4">H8</strain>
    </source>
</reference>
<accession>A0ABV2T6S9</accession>
<gene>
    <name evidence="3" type="ORF">ABR189_13190</name>
</gene>
<keyword evidence="4" id="KW-1185">Reference proteome</keyword>
<dbReference type="Proteomes" id="UP001549749">
    <property type="component" value="Unassembled WGS sequence"/>
</dbReference>
<dbReference type="RefSeq" id="WP_354660970.1">
    <property type="nucleotide sequence ID" value="NZ_JBEXAC010000001.1"/>
</dbReference>
<proteinExistence type="predicted"/>
<feature type="signal peptide" evidence="2">
    <location>
        <begin position="1"/>
        <end position="22"/>
    </location>
</feature>
<sequence>MPFFRVLSLLFGCFFSSMQVLEAQVIARMVVQAGTFARDNSVVSCALGEYSITSAASWKLEEVRGNKRIAVPMQIEPGRFPRIWWVLTGKTPVGVQRVFELSKVPAGVTTLPVMRVTDRHGNLLLEEGSRQILQYNYNTVYPPPGVDTMYKRSGFIHPVWAPNGAVLTNIFPEGHYHHMGIWNPWTHTSFEGRVVDFWNLQKKEGTVRFTGFLSKTQGNVWGGFKARQEHVVFEMNGREKTALDEVWDVRAYTAGTHDSRRIWDFVSTISCATDSALLLLQYRYGGGLCFRATAAWTSSTSQVLTSEGKNRKDADSTRARWVKISGSTGKGHAGILIMNSPDNYNSPQPLRVWPENAERGELMLNYSPTKMASWLLTYGHEYTQKYRIMVFKGDLTAGEAEAAWQDFAHPPIVILSSYTPPDPQNVQGLKGEAAPGIPGTGR</sequence>
<dbReference type="EMBL" id="JBEXAC010000001">
    <property type="protein sequence ID" value="MET6998335.1"/>
    <property type="molecule type" value="Genomic_DNA"/>
</dbReference>
<comment type="caution">
    <text evidence="3">The sequence shown here is derived from an EMBL/GenBank/DDBJ whole genome shotgun (WGS) entry which is preliminary data.</text>
</comment>
<keyword evidence="2" id="KW-0732">Signal</keyword>
<evidence type="ECO:0000313" key="4">
    <source>
        <dbReference type="Proteomes" id="UP001549749"/>
    </source>
</evidence>
<evidence type="ECO:0000313" key="3">
    <source>
        <dbReference type="EMBL" id="MET6998335.1"/>
    </source>
</evidence>
<feature type="chain" id="PRO_5047458376" evidence="2">
    <location>
        <begin position="23"/>
        <end position="442"/>
    </location>
</feature>
<name>A0ABV2T6S9_9BACT</name>
<evidence type="ECO:0000256" key="2">
    <source>
        <dbReference type="SAM" id="SignalP"/>
    </source>
</evidence>